<sequence>MPSPPKERPSGRLGRLLAALRPSRAGPLPVQTGFPTSLADLVVKNHGRLKKQPSPSSKRGRRGASAAAASPSPSPPPASPPPPPPATAAVSPSDRPRPDLPTARPAGRVKADCGGGFGLGLGFLAASGVVSLALLVIWSKKVVAAVTVAAFSLFLLESVRSSIRPRRPRPAPAPAEARLYLGGRRRVSPIREVDADETEPARPSCCSDTDRASEASLLAIEEKSGAVDESTSSTPKAKAKKRSWKKLIASAKKLHKGGRKSSKEADSEGSSSFRSDGGGGNASAAAADPSGSRRGTANQTDAAVALEPDSLSLRGSSRRSEGGVEEIVAAPVEIDDAPAALITEEEEDGNRAGSRFPAALVLVAVVLVGLVAGKLPAVALTVLCVAFLRLPCGGVSPAGRRRLETASSLSS</sequence>
<gene>
    <name evidence="3" type="ORF">URODEC1_LOCUS29066</name>
</gene>
<protein>
    <submittedName>
        <fullName evidence="3">Uncharacterized protein</fullName>
    </submittedName>
</protein>
<feature type="region of interest" description="Disordered" evidence="1">
    <location>
        <begin position="22"/>
        <end position="107"/>
    </location>
</feature>
<feature type="compositionally biased region" description="Pro residues" evidence="1">
    <location>
        <begin position="72"/>
        <end position="86"/>
    </location>
</feature>
<evidence type="ECO:0000256" key="1">
    <source>
        <dbReference type="SAM" id="MobiDB-lite"/>
    </source>
</evidence>
<evidence type="ECO:0000313" key="4">
    <source>
        <dbReference type="Proteomes" id="UP001497457"/>
    </source>
</evidence>
<keyword evidence="4" id="KW-1185">Reference proteome</keyword>
<feature type="region of interest" description="Disordered" evidence="1">
    <location>
        <begin position="189"/>
        <end position="209"/>
    </location>
</feature>
<feature type="transmembrane region" description="Helical" evidence="2">
    <location>
        <begin position="359"/>
        <end position="388"/>
    </location>
</feature>
<reference evidence="4" key="1">
    <citation type="submission" date="2024-06" db="EMBL/GenBank/DDBJ databases">
        <authorList>
            <person name="Ryan C."/>
        </authorList>
    </citation>
    <scope>NUCLEOTIDE SEQUENCE [LARGE SCALE GENOMIC DNA]</scope>
</reference>
<dbReference type="PANTHER" id="PTHR36381:SF1">
    <property type="entry name" value="ETHYLENE-REGULATED TRANSCRIPT 2 (ERT2)"/>
    <property type="match status" value="1"/>
</dbReference>
<name>A0ABC8Y2P2_9POAL</name>
<feature type="compositionally biased region" description="Low complexity" evidence="1">
    <location>
        <begin position="282"/>
        <end position="295"/>
    </location>
</feature>
<dbReference type="AlphaFoldDB" id="A0ABC8Y2P2"/>
<proteinExistence type="predicted"/>
<feature type="transmembrane region" description="Helical" evidence="2">
    <location>
        <begin position="142"/>
        <end position="159"/>
    </location>
</feature>
<dbReference type="Proteomes" id="UP001497457">
    <property type="component" value="Chromosome 15b"/>
</dbReference>
<feature type="transmembrane region" description="Helical" evidence="2">
    <location>
        <begin position="117"/>
        <end position="136"/>
    </location>
</feature>
<keyword evidence="2" id="KW-0472">Membrane</keyword>
<accession>A0ABC8Y2P2</accession>
<dbReference type="PANTHER" id="PTHR36381">
    <property type="entry name" value="ETHYLENE-REGULATED TRANSCRIPT 2 (ERT2)"/>
    <property type="match status" value="1"/>
</dbReference>
<organism evidence="3 4">
    <name type="scientific">Urochloa decumbens</name>
    <dbReference type="NCBI Taxonomy" id="240449"/>
    <lineage>
        <taxon>Eukaryota</taxon>
        <taxon>Viridiplantae</taxon>
        <taxon>Streptophyta</taxon>
        <taxon>Embryophyta</taxon>
        <taxon>Tracheophyta</taxon>
        <taxon>Spermatophyta</taxon>
        <taxon>Magnoliopsida</taxon>
        <taxon>Liliopsida</taxon>
        <taxon>Poales</taxon>
        <taxon>Poaceae</taxon>
        <taxon>PACMAD clade</taxon>
        <taxon>Panicoideae</taxon>
        <taxon>Panicodae</taxon>
        <taxon>Paniceae</taxon>
        <taxon>Melinidinae</taxon>
        <taxon>Urochloa</taxon>
    </lineage>
</organism>
<feature type="compositionally biased region" description="Low complexity" evidence="1">
    <location>
        <begin position="53"/>
        <end position="71"/>
    </location>
</feature>
<keyword evidence="2" id="KW-1133">Transmembrane helix</keyword>
<evidence type="ECO:0000313" key="3">
    <source>
        <dbReference type="EMBL" id="CAL4935074.1"/>
    </source>
</evidence>
<feature type="region of interest" description="Disordered" evidence="1">
    <location>
        <begin position="222"/>
        <end position="326"/>
    </location>
</feature>
<evidence type="ECO:0000256" key="2">
    <source>
        <dbReference type="SAM" id="Phobius"/>
    </source>
</evidence>
<reference evidence="3 4" key="2">
    <citation type="submission" date="2024-10" db="EMBL/GenBank/DDBJ databases">
        <authorList>
            <person name="Ryan C."/>
        </authorList>
    </citation>
    <scope>NUCLEOTIDE SEQUENCE [LARGE SCALE GENOMIC DNA]</scope>
</reference>
<dbReference type="EMBL" id="OZ075125">
    <property type="protein sequence ID" value="CAL4935074.1"/>
    <property type="molecule type" value="Genomic_DNA"/>
</dbReference>
<keyword evidence="2" id="KW-0812">Transmembrane</keyword>